<organism evidence="1">
    <name type="scientific">Tetraselmis sp. GSL018</name>
    <dbReference type="NCBI Taxonomy" id="582737"/>
    <lineage>
        <taxon>Eukaryota</taxon>
        <taxon>Viridiplantae</taxon>
        <taxon>Chlorophyta</taxon>
        <taxon>core chlorophytes</taxon>
        <taxon>Chlorodendrophyceae</taxon>
        <taxon>Chlorodendrales</taxon>
        <taxon>Chlorodendraceae</taxon>
        <taxon>Tetraselmis</taxon>
    </lineage>
</organism>
<gene>
    <name evidence="1" type="ORF">TSPGSL018_29807</name>
</gene>
<dbReference type="EMBL" id="GBEZ01012859">
    <property type="protein sequence ID" value="JAC73069.1"/>
    <property type="molecule type" value="Transcribed_RNA"/>
</dbReference>
<reference evidence="1" key="1">
    <citation type="submission" date="2014-05" db="EMBL/GenBank/DDBJ databases">
        <title>The transcriptome of the halophilic microalga Tetraselmis sp. GSL018 isolated from the Great Salt Lake, Utah.</title>
        <authorList>
            <person name="Jinkerson R.E."/>
            <person name="D'Adamo S."/>
            <person name="Posewitz M.C."/>
        </authorList>
    </citation>
    <scope>NUCLEOTIDE SEQUENCE</scope>
    <source>
        <strain evidence="1">GSL018</strain>
    </source>
</reference>
<protein>
    <submittedName>
        <fullName evidence="1">Uncharacterized protein</fullName>
    </submittedName>
</protein>
<accession>A0A061RQL6</accession>
<name>A0A061RQL6_9CHLO</name>
<dbReference type="AlphaFoldDB" id="A0A061RQL6"/>
<proteinExistence type="predicted"/>
<feature type="non-terminal residue" evidence="1">
    <location>
        <position position="1"/>
    </location>
</feature>
<sequence length="34" mass="3842">PGCTSYVMGCLKLFPAFLLRSFRLHSTLNEVARL</sequence>
<evidence type="ECO:0000313" key="1">
    <source>
        <dbReference type="EMBL" id="JAC73069.1"/>
    </source>
</evidence>